<keyword evidence="4" id="KW-1185">Reference proteome</keyword>
<dbReference type="InterPro" id="IPR029058">
    <property type="entry name" value="AB_hydrolase_fold"/>
</dbReference>
<comment type="caution">
    <text evidence="3">The sequence shown here is derived from an EMBL/GenBank/DDBJ whole genome shotgun (WGS) entry which is preliminary data.</text>
</comment>
<dbReference type="InterPro" id="IPR050266">
    <property type="entry name" value="AB_hydrolase_sf"/>
</dbReference>
<dbReference type="PANTHER" id="PTHR43798:SF31">
    <property type="entry name" value="AB HYDROLASE SUPERFAMILY PROTEIN YCLE"/>
    <property type="match status" value="1"/>
</dbReference>
<organism evidence="3 4">
    <name type="scientific">Nocardiopsis kunsanensis</name>
    <dbReference type="NCBI Taxonomy" id="141693"/>
    <lineage>
        <taxon>Bacteria</taxon>
        <taxon>Bacillati</taxon>
        <taxon>Actinomycetota</taxon>
        <taxon>Actinomycetes</taxon>
        <taxon>Streptosporangiales</taxon>
        <taxon>Nocardiopsidaceae</taxon>
        <taxon>Nocardiopsis</taxon>
    </lineage>
</organism>
<gene>
    <name evidence="3" type="ORF">GCM10007147_39580</name>
</gene>
<reference evidence="3 4" key="1">
    <citation type="journal article" date="2014" name="Int. J. Syst. Evol. Microbiol.">
        <title>Complete genome sequence of Corynebacterium casei LMG S-19264T (=DSM 44701T), isolated from a smear-ripened cheese.</title>
        <authorList>
            <consortium name="US DOE Joint Genome Institute (JGI-PGF)"/>
            <person name="Walter F."/>
            <person name="Albersmeier A."/>
            <person name="Kalinowski J."/>
            <person name="Ruckert C."/>
        </authorList>
    </citation>
    <scope>NUCLEOTIDE SEQUENCE [LARGE SCALE GENOMIC DNA]</scope>
    <source>
        <strain evidence="3 4">KCTC 19473</strain>
    </source>
</reference>
<feature type="domain" description="AB hydrolase-1" evidence="2">
    <location>
        <begin position="6"/>
        <end position="111"/>
    </location>
</feature>
<dbReference type="GO" id="GO:0016787">
    <property type="term" value="F:hydrolase activity"/>
    <property type="evidence" value="ECO:0007669"/>
    <property type="project" value="UniProtKB-KW"/>
</dbReference>
<name>A0A918XJ57_9ACTN</name>
<dbReference type="RefSeq" id="WP_017576873.1">
    <property type="nucleotide sequence ID" value="NZ_BMXL01000029.1"/>
</dbReference>
<evidence type="ECO:0000256" key="1">
    <source>
        <dbReference type="ARBA" id="ARBA00022801"/>
    </source>
</evidence>
<proteinExistence type="predicted"/>
<dbReference type="AlphaFoldDB" id="A0A918XJ57"/>
<dbReference type="Proteomes" id="UP000654947">
    <property type="component" value="Unassembled WGS sequence"/>
</dbReference>
<dbReference type="GO" id="GO:0016020">
    <property type="term" value="C:membrane"/>
    <property type="evidence" value="ECO:0007669"/>
    <property type="project" value="TreeGrafter"/>
</dbReference>
<dbReference type="Gene3D" id="3.40.50.1820">
    <property type="entry name" value="alpha/beta hydrolase"/>
    <property type="match status" value="2"/>
</dbReference>
<dbReference type="PANTHER" id="PTHR43798">
    <property type="entry name" value="MONOACYLGLYCEROL LIPASE"/>
    <property type="match status" value="1"/>
</dbReference>
<evidence type="ECO:0000313" key="3">
    <source>
        <dbReference type="EMBL" id="GHD34199.1"/>
    </source>
</evidence>
<dbReference type="EMBL" id="BMXL01000029">
    <property type="protein sequence ID" value="GHD34199.1"/>
    <property type="molecule type" value="Genomic_DNA"/>
</dbReference>
<evidence type="ECO:0000259" key="2">
    <source>
        <dbReference type="Pfam" id="PF00561"/>
    </source>
</evidence>
<protein>
    <submittedName>
        <fullName evidence="3">Hydrolase</fullName>
    </submittedName>
</protein>
<accession>A0A918XJ57</accession>
<dbReference type="Pfam" id="PF00561">
    <property type="entry name" value="Abhydrolase_1"/>
    <property type="match status" value="1"/>
</dbReference>
<keyword evidence="1 3" id="KW-0378">Hydrolase</keyword>
<dbReference type="SUPFAM" id="SSF53474">
    <property type="entry name" value="alpha/beta-Hydrolases"/>
    <property type="match status" value="1"/>
</dbReference>
<sequence length="217" mass="22759">MSTEQVVFLHGLGAGPDSWEAQIATLPKGFSGTAPRISGLSDNGGAEFSFSGAAAEIVRGLDRRGIERAHVCGLSIGAMLALRTAVDHPDRVASLVLSGGQVNPPQVVLHLQSVLTRVLPARVIAPNGMSRRRALAALEEVSRVDLRAQLPGVEVPALVLCGSWDLVNLPAARATAAGLPNARLRIVESGGHELNVHKPADFAAELATFYRDEVSSP</sequence>
<dbReference type="InterPro" id="IPR000073">
    <property type="entry name" value="AB_hydrolase_1"/>
</dbReference>
<evidence type="ECO:0000313" key="4">
    <source>
        <dbReference type="Proteomes" id="UP000654947"/>
    </source>
</evidence>